<evidence type="ECO:0000256" key="10">
    <source>
        <dbReference type="ARBA" id="ARBA00023136"/>
    </source>
</evidence>
<dbReference type="OrthoDB" id="3696881at2"/>
<keyword evidence="9" id="KW-0902">Two-component regulatory system</keyword>
<evidence type="ECO:0000256" key="2">
    <source>
        <dbReference type="ARBA" id="ARBA00022553"/>
    </source>
</evidence>
<keyword evidence="4 11" id="KW-0812">Transmembrane</keyword>
<evidence type="ECO:0000256" key="8">
    <source>
        <dbReference type="ARBA" id="ARBA00022989"/>
    </source>
</evidence>
<keyword evidence="2" id="KW-0597">Phosphoprotein</keyword>
<organism evidence="13 14">
    <name type="scientific">Nocardioides euryhalodurans</name>
    <dbReference type="NCBI Taxonomy" id="2518370"/>
    <lineage>
        <taxon>Bacteria</taxon>
        <taxon>Bacillati</taxon>
        <taxon>Actinomycetota</taxon>
        <taxon>Actinomycetes</taxon>
        <taxon>Propionibacteriales</taxon>
        <taxon>Nocardioidaceae</taxon>
        <taxon>Nocardioides</taxon>
    </lineage>
</organism>
<dbReference type="Proteomes" id="UP000294894">
    <property type="component" value="Chromosome"/>
</dbReference>
<evidence type="ECO:0000256" key="4">
    <source>
        <dbReference type="ARBA" id="ARBA00022692"/>
    </source>
</evidence>
<feature type="transmembrane region" description="Helical" evidence="11">
    <location>
        <begin position="65"/>
        <end position="85"/>
    </location>
</feature>
<evidence type="ECO:0000256" key="7">
    <source>
        <dbReference type="ARBA" id="ARBA00022840"/>
    </source>
</evidence>
<evidence type="ECO:0000256" key="3">
    <source>
        <dbReference type="ARBA" id="ARBA00022679"/>
    </source>
</evidence>
<sequence length="254" mass="26796">MSSPTEDQPVARRWRTAARVGAVVLPLATCAALSTVQDSVTTATAVLVLVLWVVAASASGDRVAGLLAALSGSLWFDFFLTEPYLRFTIADADDIEATVLLIIIGASVTEIALWGHRQQARAARRSGYLEGVLGTAKVVSEGQTPTPALIEIVSRQVTAVLGADSCRFVPGPVHDARVAALDHDGVLTREGRVVDVDRLGLPTNEHTAIVVRRGADVVGHFLVTATSVVAYPSREQRRVAVLLADQVATGLGSE</sequence>
<keyword evidence="8 11" id="KW-1133">Transmembrane helix</keyword>
<evidence type="ECO:0000256" key="5">
    <source>
        <dbReference type="ARBA" id="ARBA00022741"/>
    </source>
</evidence>
<evidence type="ECO:0000259" key="12">
    <source>
        <dbReference type="Pfam" id="PF13493"/>
    </source>
</evidence>
<evidence type="ECO:0000256" key="9">
    <source>
        <dbReference type="ARBA" id="ARBA00023012"/>
    </source>
</evidence>
<keyword evidence="10 11" id="KW-0472">Membrane</keyword>
<name>A0A4P7GHW7_9ACTN</name>
<keyword evidence="3" id="KW-0808">Transferase</keyword>
<dbReference type="KEGG" id="noy:EXE57_03970"/>
<evidence type="ECO:0000313" key="14">
    <source>
        <dbReference type="Proteomes" id="UP000294894"/>
    </source>
</evidence>
<evidence type="ECO:0000256" key="1">
    <source>
        <dbReference type="ARBA" id="ARBA00004141"/>
    </source>
</evidence>
<keyword evidence="14" id="KW-1185">Reference proteome</keyword>
<evidence type="ECO:0000256" key="11">
    <source>
        <dbReference type="SAM" id="Phobius"/>
    </source>
</evidence>
<feature type="transmembrane region" description="Helical" evidence="11">
    <location>
        <begin position="16"/>
        <end position="34"/>
    </location>
</feature>
<keyword evidence="5" id="KW-0547">Nucleotide-binding</keyword>
<dbReference type="InterPro" id="IPR038318">
    <property type="entry name" value="KdpD_sf"/>
</dbReference>
<dbReference type="GO" id="GO:0005524">
    <property type="term" value="F:ATP binding"/>
    <property type="evidence" value="ECO:0007669"/>
    <property type="project" value="UniProtKB-KW"/>
</dbReference>
<dbReference type="EMBL" id="CP038267">
    <property type="protein sequence ID" value="QBR91520.1"/>
    <property type="molecule type" value="Genomic_DNA"/>
</dbReference>
<proteinExistence type="predicted"/>
<keyword evidence="6" id="KW-0418">Kinase</keyword>
<evidence type="ECO:0000313" key="13">
    <source>
        <dbReference type="EMBL" id="QBR91520.1"/>
    </source>
</evidence>
<dbReference type="InterPro" id="IPR025201">
    <property type="entry name" value="KdpD_TM"/>
</dbReference>
<dbReference type="GO" id="GO:0000160">
    <property type="term" value="P:phosphorelay signal transduction system"/>
    <property type="evidence" value="ECO:0007669"/>
    <property type="project" value="UniProtKB-KW"/>
</dbReference>
<keyword evidence="7" id="KW-0067">ATP-binding</keyword>
<feature type="transmembrane region" description="Helical" evidence="11">
    <location>
        <begin position="40"/>
        <end position="58"/>
    </location>
</feature>
<dbReference type="Gene3D" id="1.20.120.620">
    <property type="entry name" value="Backbone structure of the membrane domain of e. Coli histidine kinase receptor kdpd"/>
    <property type="match status" value="1"/>
</dbReference>
<evidence type="ECO:0000256" key="6">
    <source>
        <dbReference type="ARBA" id="ARBA00022777"/>
    </source>
</evidence>
<dbReference type="GO" id="GO:0016301">
    <property type="term" value="F:kinase activity"/>
    <property type="evidence" value="ECO:0007669"/>
    <property type="project" value="UniProtKB-KW"/>
</dbReference>
<dbReference type="AlphaFoldDB" id="A0A4P7GHW7"/>
<comment type="subcellular location">
    <subcellularLocation>
        <location evidence="1">Membrane</location>
        <topology evidence="1">Multi-pass membrane protein</topology>
    </subcellularLocation>
</comment>
<accession>A0A4P7GHW7</accession>
<reference evidence="13 14" key="1">
    <citation type="submission" date="2019-03" db="EMBL/GenBank/DDBJ databases">
        <title>Three New Species of Nocardioides, Nocardioides euryhalodurans sp. nov., Nocardioides seonyuensis sp. nov. and Nocardioides eburneoflavus sp. nov., Iolated from Soil.</title>
        <authorList>
            <person name="Roh S.G."/>
            <person name="Lee C."/>
            <person name="Kim M.-K."/>
            <person name="Kim S.B."/>
        </authorList>
    </citation>
    <scope>NUCLEOTIDE SEQUENCE [LARGE SCALE GENOMIC DNA]</scope>
    <source>
        <strain evidence="13 14">MMS17-SY117</strain>
    </source>
</reference>
<feature type="transmembrane region" description="Helical" evidence="11">
    <location>
        <begin position="97"/>
        <end position="115"/>
    </location>
</feature>
<dbReference type="Pfam" id="PF13493">
    <property type="entry name" value="DUF4118"/>
    <property type="match status" value="1"/>
</dbReference>
<feature type="domain" description="Sensor protein KdpD transmembrane" evidence="12">
    <location>
        <begin position="22"/>
        <end position="125"/>
    </location>
</feature>
<protein>
    <submittedName>
        <fullName evidence="13">DUF4118 domain-containing protein</fullName>
    </submittedName>
</protein>
<gene>
    <name evidence="13" type="ORF">EXE57_03970</name>
</gene>
<dbReference type="GO" id="GO:0016020">
    <property type="term" value="C:membrane"/>
    <property type="evidence" value="ECO:0007669"/>
    <property type="project" value="UniProtKB-SubCell"/>
</dbReference>